<feature type="domain" description="Fcf2 pre-rRNA processing C-terminal" evidence="5">
    <location>
        <begin position="64"/>
        <end position="146"/>
    </location>
</feature>
<dbReference type="KEGG" id="clec:106661330"/>
<feature type="coiled-coil region" evidence="3">
    <location>
        <begin position="148"/>
        <end position="175"/>
    </location>
</feature>
<dbReference type="PANTHER" id="PTHR21686:SF12">
    <property type="entry name" value="DEOXYNUCLEOTIDYLTRANSFERASE TERMINAL-INTERACTING PROTEIN 2"/>
    <property type="match status" value="1"/>
</dbReference>
<evidence type="ECO:0000256" key="2">
    <source>
        <dbReference type="ARBA" id="ARBA00023242"/>
    </source>
</evidence>
<feature type="compositionally biased region" description="Basic residues" evidence="4">
    <location>
        <begin position="55"/>
        <end position="64"/>
    </location>
</feature>
<dbReference type="OrthoDB" id="427886at2759"/>
<dbReference type="PANTHER" id="PTHR21686">
    <property type="entry name" value="DEOXYNUCLEOTIDYLTRANSFERASE TERMINAL-INTERACTING PROTEIN 2"/>
    <property type="match status" value="1"/>
</dbReference>
<proteinExistence type="predicted"/>
<evidence type="ECO:0000313" key="6">
    <source>
        <dbReference type="EnsemblMetazoa" id="XP_014240116.1"/>
    </source>
</evidence>
<reference evidence="6" key="1">
    <citation type="submission" date="2022-01" db="UniProtKB">
        <authorList>
            <consortium name="EnsemblMetazoa"/>
        </authorList>
    </citation>
    <scope>IDENTIFICATION</scope>
</reference>
<feature type="compositionally biased region" description="Basic and acidic residues" evidence="4">
    <location>
        <begin position="45"/>
        <end position="54"/>
    </location>
</feature>
<evidence type="ECO:0000256" key="4">
    <source>
        <dbReference type="SAM" id="MobiDB-lite"/>
    </source>
</evidence>
<keyword evidence="7" id="KW-1185">Reference proteome</keyword>
<dbReference type="EnsemblMetazoa" id="XM_014384630.2">
    <property type="protein sequence ID" value="XP_014240116.1"/>
    <property type="gene ID" value="LOC106661330"/>
</dbReference>
<dbReference type="OMA" id="IFDSKHF"/>
<dbReference type="GO" id="GO:0003723">
    <property type="term" value="F:RNA binding"/>
    <property type="evidence" value="ECO:0007669"/>
    <property type="project" value="TreeGrafter"/>
</dbReference>
<dbReference type="GO" id="GO:0006396">
    <property type="term" value="P:RNA processing"/>
    <property type="evidence" value="ECO:0007669"/>
    <property type="project" value="TreeGrafter"/>
</dbReference>
<dbReference type="AlphaFoldDB" id="A0A8I6RAB1"/>
<evidence type="ECO:0000313" key="7">
    <source>
        <dbReference type="Proteomes" id="UP000494040"/>
    </source>
</evidence>
<dbReference type="Proteomes" id="UP000494040">
    <property type="component" value="Unassembled WGS sequence"/>
</dbReference>
<protein>
    <recommendedName>
        <fullName evidence="5">Fcf2 pre-rRNA processing C-terminal domain-containing protein</fullName>
    </recommendedName>
</protein>
<keyword evidence="3" id="KW-0175">Coiled coil</keyword>
<dbReference type="GeneID" id="106661330"/>
<dbReference type="InterPro" id="IPR039883">
    <property type="entry name" value="Fcf2/DNTTIP2"/>
</dbReference>
<name>A0A8I6RAB1_CIMLE</name>
<feature type="region of interest" description="Disordered" evidence="4">
    <location>
        <begin position="45"/>
        <end position="69"/>
    </location>
</feature>
<accession>A0A8I6RAB1</accession>
<evidence type="ECO:0000256" key="3">
    <source>
        <dbReference type="SAM" id="Coils"/>
    </source>
</evidence>
<comment type="subcellular location">
    <subcellularLocation>
        <location evidence="1">Nucleus</location>
        <location evidence="1">Nucleolus</location>
    </subcellularLocation>
</comment>
<evidence type="ECO:0000259" key="5">
    <source>
        <dbReference type="Pfam" id="PF08698"/>
    </source>
</evidence>
<organism evidence="6 7">
    <name type="scientific">Cimex lectularius</name>
    <name type="common">Bed bug</name>
    <name type="synonym">Acanthia lectularia</name>
    <dbReference type="NCBI Taxonomy" id="79782"/>
    <lineage>
        <taxon>Eukaryota</taxon>
        <taxon>Metazoa</taxon>
        <taxon>Ecdysozoa</taxon>
        <taxon>Arthropoda</taxon>
        <taxon>Hexapoda</taxon>
        <taxon>Insecta</taxon>
        <taxon>Pterygota</taxon>
        <taxon>Neoptera</taxon>
        <taxon>Paraneoptera</taxon>
        <taxon>Hemiptera</taxon>
        <taxon>Heteroptera</taxon>
        <taxon>Panheteroptera</taxon>
        <taxon>Cimicomorpha</taxon>
        <taxon>Cimicidae</taxon>
        <taxon>Cimex</taxon>
    </lineage>
</organism>
<dbReference type="Pfam" id="PF08698">
    <property type="entry name" value="Fcf2"/>
    <property type="match status" value="1"/>
</dbReference>
<dbReference type="InterPro" id="IPR014810">
    <property type="entry name" value="Fcf2_C"/>
</dbReference>
<dbReference type="GO" id="GO:0005730">
    <property type="term" value="C:nucleolus"/>
    <property type="evidence" value="ECO:0007669"/>
    <property type="project" value="UniProtKB-SubCell"/>
</dbReference>
<sequence>MGKGDLLDSEDVYVSLGMTSEKNNIKQTNGIEEVLKKSILNTPLEKHTVLPHKERTSKRKKKKPKQELPEEVKTDVEVLKMRSIFDSKHFYKKNDLKNLSKDIQVGKVLDSPADFYHSRLPKKMRKPTLVDELLADDKFQKEVKKRYVNIIEQKRTKFRKEYKKLQNKYRRKTQKS</sequence>
<keyword evidence="2" id="KW-0539">Nucleus</keyword>
<dbReference type="RefSeq" id="XP_014240116.1">
    <property type="nucleotide sequence ID" value="XM_014384630.2"/>
</dbReference>
<evidence type="ECO:0000256" key="1">
    <source>
        <dbReference type="ARBA" id="ARBA00004604"/>
    </source>
</evidence>